<organism evidence="1 2">
    <name type="scientific">Psychrobacter aquaticus CMS 56</name>
    <dbReference type="NCBI Taxonomy" id="1354303"/>
    <lineage>
        <taxon>Bacteria</taxon>
        <taxon>Pseudomonadati</taxon>
        <taxon>Pseudomonadota</taxon>
        <taxon>Gammaproteobacteria</taxon>
        <taxon>Moraxellales</taxon>
        <taxon>Moraxellaceae</taxon>
        <taxon>Psychrobacter</taxon>
    </lineage>
</organism>
<comment type="caution">
    <text evidence="1">The sequence shown here is derived from an EMBL/GenBank/DDBJ whole genome shotgun (WGS) entry which is preliminary data.</text>
</comment>
<dbReference type="Proteomes" id="UP000016761">
    <property type="component" value="Unassembled WGS sequence"/>
</dbReference>
<reference evidence="1 2" key="1">
    <citation type="journal article" date="2013" name="Genome Announc.">
        <title>Draft Genome Sequence of Psychrobacter aquaticus Strain CMS 56T, Isolated from a Cyanobacterial Mat Sample Collected from Water Bodies in the McMurdo Dry Valley Region of Antarctica.</title>
        <authorList>
            <person name="Reddy G.S."/>
            <person name="Ara S."/>
            <person name="Singh A."/>
            <person name="Kumar Pinnaka A."/>
            <person name="Shivaji S."/>
        </authorList>
    </citation>
    <scope>NUCLEOTIDE SEQUENCE [LARGE SCALE GENOMIC DNA]</scope>
    <source>
        <strain evidence="1 2">CMS 56</strain>
    </source>
</reference>
<dbReference type="AlphaFoldDB" id="U4T8M3"/>
<evidence type="ECO:0000313" key="1">
    <source>
        <dbReference type="EMBL" id="ERL54833.1"/>
    </source>
</evidence>
<sequence length="44" mass="4937">MLSNVGNVRDIYIIRPTGNDDPNITMSTSNYALGITDITYIFKQ</sequence>
<name>U4T8M3_9GAMM</name>
<proteinExistence type="predicted"/>
<gene>
    <name evidence="1" type="ORF">M917_2179</name>
</gene>
<keyword evidence="2" id="KW-1185">Reference proteome</keyword>
<evidence type="ECO:0000313" key="2">
    <source>
        <dbReference type="Proteomes" id="UP000016761"/>
    </source>
</evidence>
<dbReference type="PATRIC" id="fig|1354303.4.peg.2145"/>
<dbReference type="EMBL" id="AUSW01000034">
    <property type="protein sequence ID" value="ERL54833.1"/>
    <property type="molecule type" value="Genomic_DNA"/>
</dbReference>
<accession>U4T8M3</accession>
<protein>
    <submittedName>
        <fullName evidence="1">Uncharacterized protein</fullName>
    </submittedName>
</protein>